<dbReference type="SUPFAM" id="SSF54534">
    <property type="entry name" value="FKBP-like"/>
    <property type="match status" value="1"/>
</dbReference>
<organism evidence="4">
    <name type="scientific">Selaginella moellendorffii</name>
    <name type="common">Spikemoss</name>
    <dbReference type="NCBI Taxonomy" id="88036"/>
    <lineage>
        <taxon>Eukaryota</taxon>
        <taxon>Viridiplantae</taxon>
        <taxon>Streptophyta</taxon>
        <taxon>Embryophyta</taxon>
        <taxon>Tracheophyta</taxon>
        <taxon>Lycopodiopsida</taxon>
        <taxon>Selaginellales</taxon>
        <taxon>Selaginellaceae</taxon>
        <taxon>Selaginella</taxon>
    </lineage>
</organism>
<dbReference type="EC" id="5.2.1.8" evidence="1"/>
<dbReference type="KEGG" id="smo:SELMODRAFT_109100"/>
<dbReference type="InterPro" id="IPR046357">
    <property type="entry name" value="PPIase_dom_sf"/>
</dbReference>
<keyword evidence="1" id="KW-0413">Isomerase</keyword>
<evidence type="ECO:0000313" key="4">
    <source>
        <dbReference type="Proteomes" id="UP000001514"/>
    </source>
</evidence>
<dbReference type="PANTHER" id="PTHR47833">
    <property type="entry name" value="PHOTOSYNTHETIC NDH SUBUNIT OF LUMENAL LOCATION 4, CHLOROPLASTIC"/>
    <property type="match status" value="1"/>
</dbReference>
<evidence type="ECO:0000259" key="2">
    <source>
        <dbReference type="PROSITE" id="PS50059"/>
    </source>
</evidence>
<dbReference type="EMBL" id="GL377602">
    <property type="protein sequence ID" value="EFJ20324.1"/>
    <property type="molecule type" value="Genomic_DNA"/>
</dbReference>
<dbReference type="eggNOG" id="KOG0549">
    <property type="taxonomic scope" value="Eukaryota"/>
</dbReference>
<dbReference type="Pfam" id="PF00254">
    <property type="entry name" value="FKBP_C"/>
    <property type="match status" value="1"/>
</dbReference>
<accession>D8S4T1</accession>
<dbReference type="InterPro" id="IPR001179">
    <property type="entry name" value="PPIase_FKBP_dom"/>
</dbReference>
<reference evidence="3 4" key="1">
    <citation type="journal article" date="2011" name="Science">
        <title>The Selaginella genome identifies genetic changes associated with the evolution of vascular plants.</title>
        <authorList>
            <person name="Banks J.A."/>
            <person name="Nishiyama T."/>
            <person name="Hasebe M."/>
            <person name="Bowman J.L."/>
            <person name="Gribskov M."/>
            <person name="dePamphilis C."/>
            <person name="Albert V.A."/>
            <person name="Aono N."/>
            <person name="Aoyama T."/>
            <person name="Ambrose B.A."/>
            <person name="Ashton N.W."/>
            <person name="Axtell M.J."/>
            <person name="Barker E."/>
            <person name="Barker M.S."/>
            <person name="Bennetzen J.L."/>
            <person name="Bonawitz N.D."/>
            <person name="Chapple C."/>
            <person name="Cheng C."/>
            <person name="Correa L.G."/>
            <person name="Dacre M."/>
            <person name="DeBarry J."/>
            <person name="Dreyer I."/>
            <person name="Elias M."/>
            <person name="Engstrom E.M."/>
            <person name="Estelle M."/>
            <person name="Feng L."/>
            <person name="Finet C."/>
            <person name="Floyd S.K."/>
            <person name="Frommer W.B."/>
            <person name="Fujita T."/>
            <person name="Gramzow L."/>
            <person name="Gutensohn M."/>
            <person name="Harholt J."/>
            <person name="Hattori M."/>
            <person name="Heyl A."/>
            <person name="Hirai T."/>
            <person name="Hiwatashi Y."/>
            <person name="Ishikawa M."/>
            <person name="Iwata M."/>
            <person name="Karol K.G."/>
            <person name="Koehler B."/>
            <person name="Kolukisaoglu U."/>
            <person name="Kubo M."/>
            <person name="Kurata T."/>
            <person name="Lalonde S."/>
            <person name="Li K."/>
            <person name="Li Y."/>
            <person name="Litt A."/>
            <person name="Lyons E."/>
            <person name="Manning G."/>
            <person name="Maruyama T."/>
            <person name="Michael T.P."/>
            <person name="Mikami K."/>
            <person name="Miyazaki S."/>
            <person name="Morinaga S."/>
            <person name="Murata T."/>
            <person name="Mueller-Roeber B."/>
            <person name="Nelson D.R."/>
            <person name="Obara M."/>
            <person name="Oguri Y."/>
            <person name="Olmstead R.G."/>
            <person name="Onodera N."/>
            <person name="Petersen B.L."/>
            <person name="Pils B."/>
            <person name="Prigge M."/>
            <person name="Rensing S.A."/>
            <person name="Riano-Pachon D.M."/>
            <person name="Roberts A.W."/>
            <person name="Sato Y."/>
            <person name="Scheller H.V."/>
            <person name="Schulz B."/>
            <person name="Schulz C."/>
            <person name="Shakirov E.V."/>
            <person name="Shibagaki N."/>
            <person name="Shinohara N."/>
            <person name="Shippen D.E."/>
            <person name="Soerensen I."/>
            <person name="Sotooka R."/>
            <person name="Sugimoto N."/>
            <person name="Sugita M."/>
            <person name="Sumikawa N."/>
            <person name="Tanurdzic M."/>
            <person name="Theissen G."/>
            <person name="Ulvskov P."/>
            <person name="Wakazuki S."/>
            <person name="Weng J.K."/>
            <person name="Willats W.W."/>
            <person name="Wipf D."/>
            <person name="Wolf P.G."/>
            <person name="Yang L."/>
            <person name="Zimmer A.D."/>
            <person name="Zhu Q."/>
            <person name="Mitros T."/>
            <person name="Hellsten U."/>
            <person name="Loque D."/>
            <person name="Otillar R."/>
            <person name="Salamov A."/>
            <person name="Schmutz J."/>
            <person name="Shapiro H."/>
            <person name="Lindquist E."/>
            <person name="Lucas S."/>
            <person name="Rokhsar D."/>
            <person name="Grigoriev I.V."/>
        </authorList>
    </citation>
    <scope>NUCLEOTIDE SEQUENCE [LARGE SCALE GENOMIC DNA]</scope>
</reference>
<dbReference type="GO" id="GO:0009507">
    <property type="term" value="C:chloroplast"/>
    <property type="evidence" value="ECO:0007669"/>
    <property type="project" value="InterPro"/>
</dbReference>
<dbReference type="OrthoDB" id="1902587at2759"/>
<dbReference type="STRING" id="88036.D8S4T1"/>
<dbReference type="Gene3D" id="3.10.50.40">
    <property type="match status" value="1"/>
</dbReference>
<protein>
    <recommendedName>
        <fullName evidence="1">peptidylprolyl isomerase</fullName>
        <ecNumber evidence="1">5.2.1.8</ecNumber>
    </recommendedName>
</protein>
<gene>
    <name evidence="3" type="ORF">SELMODRAFT_109100</name>
</gene>
<dbReference type="Proteomes" id="UP000001514">
    <property type="component" value="Unassembled WGS sequence"/>
</dbReference>
<proteinExistence type="predicted"/>
<dbReference type="GO" id="GO:0003755">
    <property type="term" value="F:peptidyl-prolyl cis-trans isomerase activity"/>
    <property type="evidence" value="ECO:0000318"/>
    <property type="project" value="GO_Central"/>
</dbReference>
<sequence>VHYTGKREDGTQFESSYTFNRPLEFRLGVGEVIDGWDRGILGGNGIPPMQPGGALSRVFPEIIRFPVTCLGGRRLLQIPASMAFGEEGVGCKKGKPLLTLLKSYFNPGKSSNPPAKPTAPSCFILPNATLFFDVELLEAFELPKSSKDVKKKRR</sequence>
<keyword evidence="4" id="KW-1185">Reference proteome</keyword>
<feature type="non-terminal residue" evidence="3">
    <location>
        <position position="1"/>
    </location>
</feature>
<dbReference type="Gramene" id="EFJ20324">
    <property type="protein sequence ID" value="EFJ20324"/>
    <property type="gene ID" value="SELMODRAFT_109100"/>
</dbReference>
<dbReference type="AlphaFoldDB" id="D8S4T1"/>
<evidence type="ECO:0000256" key="1">
    <source>
        <dbReference type="PROSITE-ProRule" id="PRU00277"/>
    </source>
</evidence>
<dbReference type="InterPro" id="IPR044183">
    <property type="entry name" value="PNSL4/FKBP13-like"/>
</dbReference>
<dbReference type="HOGENOM" id="CLU_1708894_0_0_1"/>
<dbReference type="PROSITE" id="PS50059">
    <property type="entry name" value="FKBP_PPIASE"/>
    <property type="match status" value="1"/>
</dbReference>
<feature type="domain" description="PPIase FKBP-type" evidence="2">
    <location>
        <begin position="1"/>
        <end position="140"/>
    </location>
</feature>
<keyword evidence="1" id="KW-0697">Rotamase</keyword>
<dbReference type="PANTHER" id="PTHR47833:SF2">
    <property type="entry name" value="PEPTIDYLPROLYL ISOMERASE"/>
    <property type="match status" value="1"/>
</dbReference>
<name>D8S4T1_SELML</name>
<comment type="catalytic activity">
    <reaction evidence="1">
        <text>[protein]-peptidylproline (omega=180) = [protein]-peptidylproline (omega=0)</text>
        <dbReference type="Rhea" id="RHEA:16237"/>
        <dbReference type="Rhea" id="RHEA-COMP:10747"/>
        <dbReference type="Rhea" id="RHEA-COMP:10748"/>
        <dbReference type="ChEBI" id="CHEBI:83833"/>
        <dbReference type="ChEBI" id="CHEBI:83834"/>
        <dbReference type="EC" id="5.2.1.8"/>
    </reaction>
</comment>
<evidence type="ECO:0000313" key="3">
    <source>
        <dbReference type="EMBL" id="EFJ20324.1"/>
    </source>
</evidence>
<dbReference type="InParanoid" id="D8S4T1"/>